<dbReference type="InterPro" id="IPR029069">
    <property type="entry name" value="HotDog_dom_sf"/>
</dbReference>
<dbReference type="SUPFAM" id="SSF54637">
    <property type="entry name" value="Thioesterase/thiol ester dehydrase-isomerase"/>
    <property type="match status" value="2"/>
</dbReference>
<accession>A0A2A4MK05</accession>
<dbReference type="Proteomes" id="UP000218172">
    <property type="component" value="Unassembled WGS sequence"/>
</dbReference>
<dbReference type="InterPro" id="IPR049449">
    <property type="entry name" value="TesB_ACOT8-like_N"/>
</dbReference>
<dbReference type="Pfam" id="PF20789">
    <property type="entry name" value="4HBT_3C"/>
    <property type="match status" value="1"/>
</dbReference>
<name>A0A2A4MK05_9GAMM</name>
<sequence>MPQDDLSQILQQLHSSEQHQTRFSEDWSQGRAAYGGLVASMASLAMSKCLSSPQPLRSLMVSFLAPLPAGEVTVIPSIQRQGKNVTQASADVMSGDTLCLRAMAVFGKPRTALNVETKTSFNPAPRDSGISIADHAKRLPSFLQYFEGNWSAGGMPFSGQADTALSMWVKHRSDLSAFPNEKIIAIADIPPPVVLSHFSQPPVPASSLTWSLEFMLPAEEIEGDWFYLDFTMDGAADGYTQQSGKIYSESGQLCALSRQCMVYFG</sequence>
<feature type="domain" description="Acyl-CoA thioesterase-like C-terminal" evidence="2">
    <location>
        <begin position="135"/>
        <end position="261"/>
    </location>
</feature>
<feature type="domain" description="Acyl-CoA thioesterase-like N-terminal HotDog" evidence="1">
    <location>
        <begin position="24"/>
        <end position="107"/>
    </location>
</feature>
<dbReference type="Pfam" id="PF13622">
    <property type="entry name" value="4HBT_3"/>
    <property type="match status" value="1"/>
</dbReference>
<evidence type="ECO:0000313" key="3">
    <source>
        <dbReference type="EMBL" id="PCH60077.1"/>
    </source>
</evidence>
<proteinExistence type="predicted"/>
<dbReference type="Gene3D" id="2.40.160.210">
    <property type="entry name" value="Acyl-CoA thioesterase, double hotdog domain"/>
    <property type="match status" value="1"/>
</dbReference>
<organism evidence="3 4">
    <name type="scientific">SAR86 cluster bacterium</name>
    <dbReference type="NCBI Taxonomy" id="2030880"/>
    <lineage>
        <taxon>Bacteria</taxon>
        <taxon>Pseudomonadati</taxon>
        <taxon>Pseudomonadota</taxon>
        <taxon>Gammaproteobacteria</taxon>
        <taxon>SAR86 cluster</taxon>
    </lineage>
</organism>
<evidence type="ECO:0008006" key="5">
    <source>
        <dbReference type="Google" id="ProtNLM"/>
    </source>
</evidence>
<evidence type="ECO:0000259" key="2">
    <source>
        <dbReference type="Pfam" id="PF20789"/>
    </source>
</evidence>
<dbReference type="InterPro" id="IPR042171">
    <property type="entry name" value="Acyl-CoA_hotdog"/>
</dbReference>
<evidence type="ECO:0000259" key="1">
    <source>
        <dbReference type="Pfam" id="PF13622"/>
    </source>
</evidence>
<dbReference type="AlphaFoldDB" id="A0A2A4MK05"/>
<reference evidence="4" key="1">
    <citation type="submission" date="2017-08" db="EMBL/GenBank/DDBJ databases">
        <title>A dynamic microbial community with high functional redundancy inhabits the cold, oxic subseafloor aquifer.</title>
        <authorList>
            <person name="Tully B.J."/>
            <person name="Wheat C.G."/>
            <person name="Glazer B.T."/>
            <person name="Huber J.A."/>
        </authorList>
    </citation>
    <scope>NUCLEOTIDE SEQUENCE [LARGE SCALE GENOMIC DNA]</scope>
</reference>
<protein>
    <recommendedName>
        <fullName evidence="5">Acyl-CoA thioesterase</fullName>
    </recommendedName>
</protein>
<gene>
    <name evidence="3" type="ORF">COC19_06360</name>
</gene>
<dbReference type="EMBL" id="NVQR01000100">
    <property type="protein sequence ID" value="PCH60077.1"/>
    <property type="molecule type" value="Genomic_DNA"/>
</dbReference>
<dbReference type="InterPro" id="IPR049450">
    <property type="entry name" value="ACOT8-like_C"/>
</dbReference>
<evidence type="ECO:0000313" key="4">
    <source>
        <dbReference type="Proteomes" id="UP000218172"/>
    </source>
</evidence>
<comment type="caution">
    <text evidence="3">The sequence shown here is derived from an EMBL/GenBank/DDBJ whole genome shotgun (WGS) entry which is preliminary data.</text>
</comment>